<evidence type="ECO:0000313" key="4">
    <source>
        <dbReference type="EMBL" id="KGM97711.1"/>
    </source>
</evidence>
<dbReference type="InterPro" id="IPR037126">
    <property type="entry name" value="PdaC/RsiV-like_sf"/>
</dbReference>
<accession>A0A0A0IBM3</accession>
<organism evidence="4 5">
    <name type="scientific">Clostridium botulinum C/D str. DC5</name>
    <dbReference type="NCBI Taxonomy" id="1443128"/>
    <lineage>
        <taxon>Bacteria</taxon>
        <taxon>Bacillati</taxon>
        <taxon>Bacillota</taxon>
        <taxon>Clostridia</taxon>
        <taxon>Eubacteriales</taxon>
        <taxon>Clostridiaceae</taxon>
        <taxon>Clostridium</taxon>
    </lineage>
</organism>
<dbReference type="Gene3D" id="3.30.565.40">
    <property type="entry name" value="Fervidobacterium nodosum Rt17-B1 like"/>
    <property type="match status" value="1"/>
</dbReference>
<proteinExistence type="predicted"/>
<dbReference type="InterPro" id="IPR025303">
    <property type="entry name" value="PdaC"/>
</dbReference>
<dbReference type="AlphaFoldDB" id="A0A0A0IBM3"/>
<comment type="caution">
    <text evidence="4">The sequence shown here is derived from an EMBL/GenBank/DDBJ whole genome shotgun (WGS) entry which is preliminary data.</text>
</comment>
<dbReference type="Gene3D" id="3.90.640.20">
    <property type="entry name" value="Heat-shock cognate protein, ATPase"/>
    <property type="match status" value="1"/>
</dbReference>
<protein>
    <submittedName>
        <fullName evidence="4">Uncharacterized protein</fullName>
    </submittedName>
</protein>
<dbReference type="InterPro" id="IPR021729">
    <property type="entry name" value="DUF3298"/>
</dbReference>
<reference evidence="4 5" key="1">
    <citation type="submission" date="2014-01" db="EMBL/GenBank/DDBJ databases">
        <title>Plasmidome dynamics in the species complex Clostridium novyi sensu lato converts strains of independent lineages into distinctly different pathogens.</title>
        <authorList>
            <person name="Skarin H."/>
            <person name="Segerman B."/>
        </authorList>
    </citation>
    <scope>NUCLEOTIDE SEQUENCE [LARGE SCALE GENOMIC DNA]</scope>
    <source>
        <strain evidence="4 5">DC5</strain>
    </source>
</reference>
<evidence type="ECO:0000259" key="2">
    <source>
        <dbReference type="Pfam" id="PF11738"/>
    </source>
</evidence>
<feature type="domain" description="Deacetylase PdaC" evidence="3">
    <location>
        <begin position="68"/>
        <end position="162"/>
    </location>
</feature>
<keyword evidence="1" id="KW-0472">Membrane</keyword>
<name>A0A0A0IBM3_CLOBO</name>
<evidence type="ECO:0000259" key="3">
    <source>
        <dbReference type="Pfam" id="PF13739"/>
    </source>
</evidence>
<keyword evidence="1" id="KW-0812">Transmembrane</keyword>
<dbReference type="Pfam" id="PF11738">
    <property type="entry name" value="DUF3298"/>
    <property type="match status" value="1"/>
</dbReference>
<keyword evidence="1" id="KW-1133">Transmembrane helix</keyword>
<dbReference type="Pfam" id="PF13739">
    <property type="entry name" value="PdaC"/>
    <property type="match status" value="1"/>
</dbReference>
<feature type="domain" description="DUF3298" evidence="2">
    <location>
        <begin position="181"/>
        <end position="252"/>
    </location>
</feature>
<feature type="transmembrane region" description="Helical" evidence="1">
    <location>
        <begin position="6"/>
        <end position="29"/>
    </location>
</feature>
<sequence length="258" mass="29911">MLGYNLVYPIGGFIMNNFIYASLVISLLYSTAPCTNTFSNTNRSNLTKVTSNIFKNKVKIDTKELQIKKDYFDSKLKFPIITGLKNKNIQQQVNSMIENDVLKFRNRIKNLAEKNKEKSIKEGYELMPYVAYTDYKVSTIKDDFASFYIDFYEFTGGAHGSTLRKSYNIDLKTGKLLTLHDILKDIPNYKDIINKYIYNEISKKPDIYFVDSFKGITDNIAFTVEKDALVIYFQQYEIAPYSSGIPEFRIPFIKLSNF</sequence>
<dbReference type="Proteomes" id="UP000030014">
    <property type="component" value="Unassembled WGS sequence"/>
</dbReference>
<evidence type="ECO:0000313" key="5">
    <source>
        <dbReference type="Proteomes" id="UP000030014"/>
    </source>
</evidence>
<evidence type="ECO:0000256" key="1">
    <source>
        <dbReference type="SAM" id="Phobius"/>
    </source>
</evidence>
<gene>
    <name evidence="4" type="ORF">Z955_11960</name>
</gene>
<dbReference type="EMBL" id="JDRY01000062">
    <property type="protein sequence ID" value="KGM97711.1"/>
    <property type="molecule type" value="Genomic_DNA"/>
</dbReference>